<dbReference type="PANTHER" id="PTHR39188:SF3">
    <property type="entry name" value="STAGE IV SPORULATION PROTEIN FB"/>
    <property type="match status" value="1"/>
</dbReference>
<keyword evidence="11 12" id="KW-0472">Membrane</keyword>
<organism evidence="14 15">
    <name type="scientific">Undibacterium pigrum</name>
    <dbReference type="NCBI Taxonomy" id="401470"/>
    <lineage>
        <taxon>Bacteria</taxon>
        <taxon>Pseudomonadati</taxon>
        <taxon>Pseudomonadota</taxon>
        <taxon>Betaproteobacteria</taxon>
        <taxon>Burkholderiales</taxon>
        <taxon>Oxalobacteraceae</taxon>
        <taxon>Undibacterium</taxon>
    </lineage>
</organism>
<evidence type="ECO:0000256" key="11">
    <source>
        <dbReference type="ARBA" id="ARBA00023136"/>
    </source>
</evidence>
<dbReference type="OrthoDB" id="9781963at2"/>
<feature type="transmembrane region" description="Helical" evidence="12">
    <location>
        <begin position="92"/>
        <end position="112"/>
    </location>
</feature>
<evidence type="ECO:0000256" key="5">
    <source>
        <dbReference type="ARBA" id="ARBA00022692"/>
    </source>
</evidence>
<dbReference type="InterPro" id="IPR008915">
    <property type="entry name" value="Peptidase_M50"/>
</dbReference>
<feature type="transmembrane region" description="Helical" evidence="12">
    <location>
        <begin position="24"/>
        <end position="49"/>
    </location>
</feature>
<evidence type="ECO:0000256" key="12">
    <source>
        <dbReference type="SAM" id="Phobius"/>
    </source>
</evidence>
<dbReference type="AlphaFoldDB" id="A0A318JKM3"/>
<evidence type="ECO:0000256" key="1">
    <source>
        <dbReference type="ARBA" id="ARBA00001947"/>
    </source>
</evidence>
<feature type="transmembrane region" description="Helical" evidence="12">
    <location>
        <begin position="119"/>
        <end position="140"/>
    </location>
</feature>
<keyword evidence="8" id="KW-0862">Zinc</keyword>
<evidence type="ECO:0000256" key="8">
    <source>
        <dbReference type="ARBA" id="ARBA00022833"/>
    </source>
</evidence>
<evidence type="ECO:0000313" key="15">
    <source>
        <dbReference type="Proteomes" id="UP000247792"/>
    </source>
</evidence>
<accession>A0A318JKM3</accession>
<evidence type="ECO:0000256" key="9">
    <source>
        <dbReference type="ARBA" id="ARBA00022989"/>
    </source>
</evidence>
<sequence>MMKLLLLLFSGVKFTKLLTSGGTMIISVVFYAWIFGWWYAVGFVLLMFIHELGHFIAARQRGLRAGLPTFIPFLGAWAEIKDQPHDAETEAYIGLGGPLAGTVASILCYFLARNYNSDLLLAVSYSGFFLNLFNMIPMMPFDGGRITAVLTPRIWFVGVPILLAVFYYRPSPMLIIIGFLAWPQLWRAWKYDPEAEENKAYYNMSAQVRFTYAAYYLILLGFLAVMTNDVHEMVQAARQVKGI</sequence>
<dbReference type="CDD" id="cd06160">
    <property type="entry name" value="S2P-M50_like_2"/>
    <property type="match status" value="1"/>
</dbReference>
<dbReference type="GO" id="GO:0046872">
    <property type="term" value="F:metal ion binding"/>
    <property type="evidence" value="ECO:0007669"/>
    <property type="project" value="UniProtKB-KW"/>
</dbReference>
<dbReference type="Pfam" id="PF02163">
    <property type="entry name" value="Peptidase_M50"/>
    <property type="match status" value="1"/>
</dbReference>
<proteinExistence type="inferred from homology"/>
<feature type="transmembrane region" description="Helical" evidence="12">
    <location>
        <begin position="146"/>
        <end position="166"/>
    </location>
</feature>
<keyword evidence="9 12" id="KW-1133">Transmembrane helix</keyword>
<dbReference type="Proteomes" id="UP000247792">
    <property type="component" value="Unassembled WGS sequence"/>
</dbReference>
<evidence type="ECO:0000313" key="14">
    <source>
        <dbReference type="EMBL" id="PXX47682.1"/>
    </source>
</evidence>
<dbReference type="PANTHER" id="PTHR39188">
    <property type="entry name" value="MEMBRANE-ASSOCIATED ZINC METALLOPROTEASE M50B"/>
    <property type="match status" value="1"/>
</dbReference>
<keyword evidence="7" id="KW-0378">Hydrolase</keyword>
<dbReference type="EMBL" id="QJKB01000001">
    <property type="protein sequence ID" value="PXX47682.1"/>
    <property type="molecule type" value="Genomic_DNA"/>
</dbReference>
<evidence type="ECO:0000256" key="7">
    <source>
        <dbReference type="ARBA" id="ARBA00022801"/>
    </source>
</evidence>
<name>A0A318JKM3_9BURK</name>
<comment type="caution">
    <text evidence="14">The sequence shown here is derived from an EMBL/GenBank/DDBJ whole genome shotgun (WGS) entry which is preliminary data.</text>
</comment>
<comment type="cofactor">
    <cofactor evidence="1">
        <name>Zn(2+)</name>
        <dbReference type="ChEBI" id="CHEBI:29105"/>
    </cofactor>
</comment>
<evidence type="ECO:0000256" key="2">
    <source>
        <dbReference type="ARBA" id="ARBA00004141"/>
    </source>
</evidence>
<keyword evidence="15" id="KW-1185">Reference proteome</keyword>
<keyword evidence="10" id="KW-0482">Metalloprotease</keyword>
<dbReference type="GO" id="GO:0008237">
    <property type="term" value="F:metallopeptidase activity"/>
    <property type="evidence" value="ECO:0007669"/>
    <property type="project" value="UniProtKB-KW"/>
</dbReference>
<feature type="transmembrane region" description="Helical" evidence="12">
    <location>
        <begin position="209"/>
        <end position="228"/>
    </location>
</feature>
<evidence type="ECO:0000256" key="6">
    <source>
        <dbReference type="ARBA" id="ARBA00022723"/>
    </source>
</evidence>
<dbReference type="GO" id="GO:0016020">
    <property type="term" value="C:membrane"/>
    <property type="evidence" value="ECO:0007669"/>
    <property type="project" value="UniProtKB-SubCell"/>
</dbReference>
<comment type="similarity">
    <text evidence="3">Belongs to the peptidase M50B family.</text>
</comment>
<feature type="domain" description="Peptidase M50" evidence="13">
    <location>
        <begin position="39"/>
        <end position="112"/>
    </location>
</feature>
<gene>
    <name evidence="14" type="ORF">DFR42_1011279</name>
</gene>
<keyword evidence="4" id="KW-0645">Protease</keyword>
<evidence type="ECO:0000256" key="3">
    <source>
        <dbReference type="ARBA" id="ARBA00007931"/>
    </source>
</evidence>
<protein>
    <recommendedName>
        <fullName evidence="13">Peptidase M50 domain-containing protein</fullName>
    </recommendedName>
</protein>
<dbReference type="GO" id="GO:0006508">
    <property type="term" value="P:proteolysis"/>
    <property type="evidence" value="ECO:0007669"/>
    <property type="project" value="UniProtKB-KW"/>
</dbReference>
<evidence type="ECO:0000259" key="13">
    <source>
        <dbReference type="Pfam" id="PF02163"/>
    </source>
</evidence>
<evidence type="ECO:0000256" key="10">
    <source>
        <dbReference type="ARBA" id="ARBA00023049"/>
    </source>
</evidence>
<keyword evidence="5 12" id="KW-0812">Transmembrane</keyword>
<dbReference type="RefSeq" id="WP_110254025.1">
    <property type="nucleotide sequence ID" value="NZ_QJKB01000001.1"/>
</dbReference>
<evidence type="ECO:0000256" key="4">
    <source>
        <dbReference type="ARBA" id="ARBA00022670"/>
    </source>
</evidence>
<feature type="transmembrane region" description="Helical" evidence="12">
    <location>
        <begin position="61"/>
        <end position="80"/>
    </location>
</feature>
<keyword evidence="6" id="KW-0479">Metal-binding</keyword>
<comment type="subcellular location">
    <subcellularLocation>
        <location evidence="2">Membrane</location>
        <topology evidence="2">Multi-pass membrane protein</topology>
    </subcellularLocation>
</comment>
<reference evidence="14 15" key="1">
    <citation type="submission" date="2018-05" db="EMBL/GenBank/DDBJ databases">
        <title>Genomic Encyclopedia of Type Strains, Phase IV (KMG-IV): sequencing the most valuable type-strain genomes for metagenomic binning, comparative biology and taxonomic classification.</title>
        <authorList>
            <person name="Goeker M."/>
        </authorList>
    </citation>
    <scope>NUCLEOTIDE SEQUENCE [LARGE SCALE GENOMIC DNA]</scope>
    <source>
        <strain evidence="14 15">DSM 19792</strain>
    </source>
</reference>